<sequence>MKAMAKKAMAKKPTVKKTTKKNTKAKETKGELPCSPRATMAPTGKRALCSGVNNRMTRCKGKQVKDVLWKMKYKSPKSQQHLTYNLQDLRYDLLRGYLKVKVLRAGTSAASSSKGELPCSPNATMLPTGKVALCPGVNNRMKGCKGKKVVDVVGKMGYKSPKGQLVYNVRDLKYDLLRGYVKVKLLRAPPASKATTVARGRKSQPAMKVMKTTKAMKVAGGRKSQPAMKVMKTTKAMKARRKPRCERSQRRRPRGERADGEGGDAQRCPECHKCEELDEQQQYERRTSLLRVLRDEAHRQAGEMPGHQPANGAMQWEARAGSSEQAGVQQSERESHLQCPRPEVRSSLRLPGGTSPELHSLAVSQPTKTCTPQISALEMGAGRNGAC</sequence>
<feature type="region of interest" description="Disordered" evidence="1">
    <location>
        <begin position="217"/>
        <end position="268"/>
    </location>
</feature>
<comment type="caution">
    <text evidence="2">The sequence shown here is derived from an EMBL/GenBank/DDBJ whole genome shotgun (WGS) entry which is preliminary data.</text>
</comment>
<protein>
    <submittedName>
        <fullName evidence="2">Uncharacterized protein</fullName>
    </submittedName>
</protein>
<dbReference type="Proteomes" id="UP001642464">
    <property type="component" value="Unassembled WGS sequence"/>
</dbReference>
<accession>A0ABP0MBY2</accession>
<feature type="compositionally biased region" description="Basic residues" evidence="1">
    <location>
        <begin position="235"/>
        <end position="254"/>
    </location>
</feature>
<feature type="compositionally biased region" description="Basic residues" evidence="1">
    <location>
        <begin position="1"/>
        <end position="23"/>
    </location>
</feature>
<feature type="region of interest" description="Disordered" evidence="1">
    <location>
        <begin position="1"/>
        <end position="37"/>
    </location>
</feature>
<evidence type="ECO:0000313" key="3">
    <source>
        <dbReference type="Proteomes" id="UP001642464"/>
    </source>
</evidence>
<evidence type="ECO:0000256" key="1">
    <source>
        <dbReference type="SAM" id="MobiDB-lite"/>
    </source>
</evidence>
<dbReference type="EMBL" id="CAXAMM010020602">
    <property type="protein sequence ID" value="CAK9048277.1"/>
    <property type="molecule type" value="Genomic_DNA"/>
</dbReference>
<reference evidence="2 3" key="1">
    <citation type="submission" date="2024-02" db="EMBL/GenBank/DDBJ databases">
        <authorList>
            <person name="Chen Y."/>
            <person name="Shah S."/>
            <person name="Dougan E. K."/>
            <person name="Thang M."/>
            <person name="Chan C."/>
        </authorList>
    </citation>
    <scope>NUCLEOTIDE SEQUENCE [LARGE SCALE GENOMIC DNA]</scope>
</reference>
<name>A0ABP0MBY2_9DINO</name>
<gene>
    <name evidence="2" type="ORF">SCF082_LOCUS26908</name>
</gene>
<organism evidence="2 3">
    <name type="scientific">Durusdinium trenchii</name>
    <dbReference type="NCBI Taxonomy" id="1381693"/>
    <lineage>
        <taxon>Eukaryota</taxon>
        <taxon>Sar</taxon>
        <taxon>Alveolata</taxon>
        <taxon>Dinophyceae</taxon>
        <taxon>Suessiales</taxon>
        <taxon>Symbiodiniaceae</taxon>
        <taxon>Durusdinium</taxon>
    </lineage>
</organism>
<feature type="compositionally biased region" description="Basic and acidic residues" evidence="1">
    <location>
        <begin position="331"/>
        <end position="346"/>
    </location>
</feature>
<feature type="region of interest" description="Disordered" evidence="1">
    <location>
        <begin position="316"/>
        <end position="366"/>
    </location>
</feature>
<keyword evidence="3" id="KW-1185">Reference proteome</keyword>
<proteinExistence type="predicted"/>
<evidence type="ECO:0000313" key="2">
    <source>
        <dbReference type="EMBL" id="CAK9048277.1"/>
    </source>
</evidence>